<dbReference type="EMBL" id="CM042018">
    <property type="protein sequence ID" value="KAI3829119.1"/>
    <property type="molecule type" value="Genomic_DNA"/>
</dbReference>
<keyword evidence="2" id="KW-1185">Reference proteome</keyword>
<sequence length="299" mass="35353">MIWDDNISILNSFNTLSGFHFSSLQEDSEIWEPKLPRDYNEIIRLSETPEMHTKKKKDIYKKLSNGIFLQKEKVWLLHDNGKTNKMISATRFSYENRESHKWKSVQKSRFRTVAKMLDISNLKIKITMDTQFLSPGVIYGAHLVFKFCDPRKFSSKPLYVNLKYRNRNTTLHSYFATWRDDGWMMIELCRFLHPKEDIDLEVLLESFSRYYCRSGAIYIQGIEFQAISNVAHDDIKNQNEVENSNSNMPANSEEIIKRSEHDELSFWLREVYGKKRLTLSAKELGLYNSPPIRWKVSLL</sequence>
<proteinExistence type="predicted"/>
<organism evidence="1 2">
    <name type="scientific">Smallanthus sonchifolius</name>
    <dbReference type="NCBI Taxonomy" id="185202"/>
    <lineage>
        <taxon>Eukaryota</taxon>
        <taxon>Viridiplantae</taxon>
        <taxon>Streptophyta</taxon>
        <taxon>Embryophyta</taxon>
        <taxon>Tracheophyta</taxon>
        <taxon>Spermatophyta</taxon>
        <taxon>Magnoliopsida</taxon>
        <taxon>eudicotyledons</taxon>
        <taxon>Gunneridae</taxon>
        <taxon>Pentapetalae</taxon>
        <taxon>asterids</taxon>
        <taxon>campanulids</taxon>
        <taxon>Asterales</taxon>
        <taxon>Asteraceae</taxon>
        <taxon>Asteroideae</taxon>
        <taxon>Heliantheae alliance</taxon>
        <taxon>Millerieae</taxon>
        <taxon>Smallanthus</taxon>
    </lineage>
</organism>
<accession>A0ACB9KA80</accession>
<evidence type="ECO:0000313" key="1">
    <source>
        <dbReference type="EMBL" id="KAI3829119.1"/>
    </source>
</evidence>
<gene>
    <name evidence="1" type="ORF">L1987_03234</name>
</gene>
<dbReference type="Proteomes" id="UP001056120">
    <property type="component" value="Linkage Group LG01"/>
</dbReference>
<comment type="caution">
    <text evidence="1">The sequence shown here is derived from an EMBL/GenBank/DDBJ whole genome shotgun (WGS) entry which is preliminary data.</text>
</comment>
<protein>
    <submittedName>
        <fullName evidence="1">Uncharacterized protein</fullName>
    </submittedName>
</protein>
<name>A0ACB9KA80_9ASTR</name>
<reference evidence="1 2" key="2">
    <citation type="journal article" date="2022" name="Mol. Ecol. Resour.">
        <title>The genomes of chicory, endive, great burdock and yacon provide insights into Asteraceae paleo-polyploidization history and plant inulin production.</title>
        <authorList>
            <person name="Fan W."/>
            <person name="Wang S."/>
            <person name="Wang H."/>
            <person name="Wang A."/>
            <person name="Jiang F."/>
            <person name="Liu H."/>
            <person name="Zhao H."/>
            <person name="Xu D."/>
            <person name="Zhang Y."/>
        </authorList>
    </citation>
    <scope>NUCLEOTIDE SEQUENCE [LARGE SCALE GENOMIC DNA]</scope>
    <source>
        <strain evidence="2">cv. Yunnan</strain>
        <tissue evidence="1">Leaves</tissue>
    </source>
</reference>
<reference evidence="2" key="1">
    <citation type="journal article" date="2022" name="Mol. Ecol. Resour.">
        <title>The genomes of chicory, endive, great burdock and yacon provide insights into Asteraceae palaeo-polyploidization history and plant inulin production.</title>
        <authorList>
            <person name="Fan W."/>
            <person name="Wang S."/>
            <person name="Wang H."/>
            <person name="Wang A."/>
            <person name="Jiang F."/>
            <person name="Liu H."/>
            <person name="Zhao H."/>
            <person name="Xu D."/>
            <person name="Zhang Y."/>
        </authorList>
    </citation>
    <scope>NUCLEOTIDE SEQUENCE [LARGE SCALE GENOMIC DNA]</scope>
    <source>
        <strain evidence="2">cv. Yunnan</strain>
    </source>
</reference>
<evidence type="ECO:0000313" key="2">
    <source>
        <dbReference type="Proteomes" id="UP001056120"/>
    </source>
</evidence>